<feature type="domain" description="Peptidase M20 dimerisation" evidence="6">
    <location>
        <begin position="174"/>
        <end position="276"/>
    </location>
</feature>
<comment type="similarity">
    <text evidence="2">Belongs to the peptidase M20A family.</text>
</comment>
<evidence type="ECO:0000256" key="2">
    <source>
        <dbReference type="ARBA" id="ARBA00006247"/>
    </source>
</evidence>
<reference evidence="8" key="1">
    <citation type="journal article" date="2019" name="Int. J. Syst. Evol. Microbiol.">
        <title>The Global Catalogue of Microorganisms (GCM) 10K type strain sequencing project: providing services to taxonomists for standard genome sequencing and annotation.</title>
        <authorList>
            <consortium name="The Broad Institute Genomics Platform"/>
            <consortium name="The Broad Institute Genome Sequencing Center for Infectious Disease"/>
            <person name="Wu L."/>
            <person name="Ma J."/>
        </authorList>
    </citation>
    <scope>NUCLEOTIDE SEQUENCE [LARGE SCALE GENOMIC DNA]</scope>
    <source>
        <strain evidence="8">CGMCC 1.12791</strain>
    </source>
</reference>
<accession>A0ABQ3HG24</accession>
<evidence type="ECO:0000256" key="1">
    <source>
        <dbReference type="ARBA" id="ARBA00001947"/>
    </source>
</evidence>
<dbReference type="Pfam" id="PF07687">
    <property type="entry name" value="M20_dimer"/>
    <property type="match status" value="1"/>
</dbReference>
<protein>
    <submittedName>
        <fullName evidence="7">Peptidase M20</fullName>
    </submittedName>
</protein>
<dbReference type="InterPro" id="IPR002933">
    <property type="entry name" value="Peptidase_M20"/>
</dbReference>
<keyword evidence="8" id="KW-1185">Reference proteome</keyword>
<evidence type="ECO:0000256" key="4">
    <source>
        <dbReference type="ARBA" id="ARBA00022801"/>
    </source>
</evidence>
<dbReference type="Gene3D" id="3.40.630.10">
    <property type="entry name" value="Zn peptidases"/>
    <property type="match status" value="1"/>
</dbReference>
<keyword evidence="3" id="KW-0479">Metal-binding</keyword>
<dbReference type="SUPFAM" id="SSF55031">
    <property type="entry name" value="Bacterial exopeptidase dimerisation domain"/>
    <property type="match status" value="1"/>
</dbReference>
<comment type="caution">
    <text evidence="7">The sequence shown here is derived from an EMBL/GenBank/DDBJ whole genome shotgun (WGS) entry which is preliminary data.</text>
</comment>
<evidence type="ECO:0000313" key="8">
    <source>
        <dbReference type="Proteomes" id="UP000597341"/>
    </source>
</evidence>
<keyword evidence="5" id="KW-0862">Zinc</keyword>
<dbReference type="PANTHER" id="PTHR43808:SF8">
    <property type="entry name" value="PEPTIDASE M20 DIMERISATION DOMAIN-CONTAINING PROTEIN"/>
    <property type="match status" value="1"/>
</dbReference>
<dbReference type="Proteomes" id="UP000597341">
    <property type="component" value="Unassembled WGS sequence"/>
</dbReference>
<name>A0ABQ3HG24_9ACTN</name>
<dbReference type="Pfam" id="PF01546">
    <property type="entry name" value="Peptidase_M20"/>
    <property type="match status" value="1"/>
</dbReference>
<evidence type="ECO:0000313" key="7">
    <source>
        <dbReference type="EMBL" id="GHE15839.1"/>
    </source>
</evidence>
<dbReference type="PRINTS" id="PR00934">
    <property type="entry name" value="XHISDIPTASE"/>
</dbReference>
<keyword evidence="4" id="KW-0378">Hydrolase</keyword>
<dbReference type="InterPro" id="IPR036264">
    <property type="entry name" value="Bact_exopeptidase_dim_dom"/>
</dbReference>
<dbReference type="Gene3D" id="3.30.70.360">
    <property type="match status" value="1"/>
</dbReference>
<dbReference type="InterPro" id="IPR050072">
    <property type="entry name" value="Peptidase_M20A"/>
</dbReference>
<evidence type="ECO:0000259" key="6">
    <source>
        <dbReference type="Pfam" id="PF07687"/>
    </source>
</evidence>
<dbReference type="CDD" id="cd08659">
    <property type="entry name" value="M20_ArgE_DapE-like"/>
    <property type="match status" value="1"/>
</dbReference>
<evidence type="ECO:0000256" key="5">
    <source>
        <dbReference type="ARBA" id="ARBA00022833"/>
    </source>
</evidence>
<proteinExistence type="inferred from homology"/>
<gene>
    <name evidence="7" type="ORF">GCM10011376_05950</name>
</gene>
<dbReference type="EMBL" id="BNAD01000001">
    <property type="protein sequence ID" value="GHE15839.1"/>
    <property type="molecule type" value="Genomic_DNA"/>
</dbReference>
<dbReference type="PANTHER" id="PTHR43808">
    <property type="entry name" value="ACETYLORNITHINE DEACETYLASE"/>
    <property type="match status" value="1"/>
</dbReference>
<evidence type="ECO:0000256" key="3">
    <source>
        <dbReference type="ARBA" id="ARBA00022723"/>
    </source>
</evidence>
<dbReference type="InterPro" id="IPR001160">
    <property type="entry name" value="Peptidase_M20C"/>
</dbReference>
<organism evidence="7 8">
    <name type="scientific">Nocardioides flavus</name>
    <name type="common">ex Wang et al. 2016</name>
    <dbReference type="NCBI Taxonomy" id="2058780"/>
    <lineage>
        <taxon>Bacteria</taxon>
        <taxon>Bacillati</taxon>
        <taxon>Actinomycetota</taxon>
        <taxon>Actinomycetes</taxon>
        <taxon>Propionibacteriales</taxon>
        <taxon>Nocardioidaceae</taxon>
        <taxon>Nocardioides</taxon>
    </lineage>
</organism>
<comment type="cofactor">
    <cofactor evidence="1">
        <name>Zn(2+)</name>
        <dbReference type="ChEBI" id="CHEBI:29105"/>
    </cofactor>
</comment>
<dbReference type="SUPFAM" id="SSF53187">
    <property type="entry name" value="Zn-dependent exopeptidases"/>
    <property type="match status" value="1"/>
</dbReference>
<dbReference type="InterPro" id="IPR011650">
    <property type="entry name" value="Peptidase_M20_dimer"/>
</dbReference>
<sequence>MVVSPELELARQLIRLQSTPESRNQLQVAELLADRLDAAGFDTTLLTYGDHHGNVVARWGRPDIPAVCLSGHLDTVTVVEDDWSQDPFGADVVGTRLYGRGAADMKSGVAAIVRAAEMYVAASRPDGPPIVLVLTAEEEVGSLGAAVAAAEPGLLPDSRVLLISEPTSNQPVLGHRGAVWLDLVARGRSCHASTPELGDNAIEKLMDGLRVLSEWCAANPTEHKILGPRTLNIGRLDGGVLRNIVPDHAMAQLDFRTPSQEEQATLSDALAELLKDRVTVEPVLSLPPVYTEPTDPVVHLFREAARDHVDLTDEPAVARFFTDASVLTARLGMVPTVICGPGSPDQAHVVDEWCDTAEIEAATAIYLNMLHKLAASPG</sequence>